<keyword evidence="1" id="KW-0732">Signal</keyword>
<comment type="caution">
    <text evidence="2">The sequence shown here is derived from an EMBL/GenBank/DDBJ whole genome shotgun (WGS) entry which is preliminary data.</text>
</comment>
<dbReference type="SUPFAM" id="SSF110296">
    <property type="entry name" value="Oligoxyloglucan reducing end-specific cellobiohydrolase"/>
    <property type="match status" value="1"/>
</dbReference>
<protein>
    <submittedName>
        <fullName evidence="2">F510_1955 family glycosylhydrolase</fullName>
    </submittedName>
</protein>
<dbReference type="Proteomes" id="UP001595932">
    <property type="component" value="Unassembled WGS sequence"/>
</dbReference>
<dbReference type="EMBL" id="JBHSGL010000015">
    <property type="protein sequence ID" value="MFC4714114.1"/>
    <property type="molecule type" value="Genomic_DNA"/>
</dbReference>
<accession>A0ABV9MGE9</accession>
<dbReference type="NCBIfam" id="NF045728">
    <property type="entry name" value="glycosyl_F510_1955"/>
    <property type="match status" value="1"/>
</dbReference>
<evidence type="ECO:0000313" key="3">
    <source>
        <dbReference type="Proteomes" id="UP001595932"/>
    </source>
</evidence>
<organism evidence="2 3">
    <name type="scientific">Planococcus dechangensis</name>
    <dbReference type="NCBI Taxonomy" id="1176255"/>
    <lineage>
        <taxon>Bacteria</taxon>
        <taxon>Bacillati</taxon>
        <taxon>Bacillota</taxon>
        <taxon>Bacilli</taxon>
        <taxon>Bacillales</taxon>
        <taxon>Caryophanaceae</taxon>
        <taxon>Planococcus</taxon>
    </lineage>
</organism>
<dbReference type="PROSITE" id="PS51257">
    <property type="entry name" value="PROKAR_LIPOPROTEIN"/>
    <property type="match status" value="1"/>
</dbReference>
<reference evidence="3" key="1">
    <citation type="journal article" date="2019" name="Int. J. Syst. Evol. Microbiol.">
        <title>The Global Catalogue of Microorganisms (GCM) 10K type strain sequencing project: providing services to taxonomists for standard genome sequencing and annotation.</title>
        <authorList>
            <consortium name="The Broad Institute Genomics Platform"/>
            <consortium name="The Broad Institute Genome Sequencing Center for Infectious Disease"/>
            <person name="Wu L."/>
            <person name="Ma J."/>
        </authorList>
    </citation>
    <scope>NUCLEOTIDE SEQUENCE [LARGE SCALE GENOMIC DNA]</scope>
    <source>
        <strain evidence="3">CGMCC 1.12151</strain>
    </source>
</reference>
<keyword evidence="3" id="KW-1185">Reference proteome</keyword>
<evidence type="ECO:0000313" key="2">
    <source>
        <dbReference type="EMBL" id="MFC4714114.1"/>
    </source>
</evidence>
<dbReference type="InterPro" id="IPR015943">
    <property type="entry name" value="WD40/YVTN_repeat-like_dom_sf"/>
</dbReference>
<gene>
    <name evidence="2" type="ORF">ACFO5U_14795</name>
</gene>
<evidence type="ECO:0000256" key="1">
    <source>
        <dbReference type="SAM" id="SignalP"/>
    </source>
</evidence>
<feature type="chain" id="PRO_5045062744" evidence="1">
    <location>
        <begin position="22"/>
        <end position="324"/>
    </location>
</feature>
<dbReference type="RefSeq" id="WP_377279845.1">
    <property type="nucleotide sequence ID" value="NZ_JBHSGL010000015.1"/>
</dbReference>
<feature type="signal peptide" evidence="1">
    <location>
        <begin position="1"/>
        <end position="21"/>
    </location>
</feature>
<name>A0ABV9MGE9_9BACL</name>
<sequence length="324" mass="34979">MKKNWLWPVMAAGLIVSACGAETVQQDGEESQEAAETTEQTETAVDSAAMELEVPFDGSMDHVHGMGYIEENGGLYFASHHGLKIHRDGAWTEIADQFHDFMGFNATAEGFVTSGHPDMQSDMENPLGIKRSADGGANFDDLGFEGETDFHEMAVGYNSGNLFVFAPQPNSEMETGFYRSDDAGESWQPAAADGIAGTVTYLAMHPDDSEMIAAVSNEGIFLSEDGGESFSTITEGEFGTAAFFSEDALFYATYDGEAKLVKRALSGEQQDIALPEMTEDGVIYIAQHPANTEQLAIYTAQGHAWLTQDAGSDWTKILDAGQVQ</sequence>
<proteinExistence type="predicted"/>
<dbReference type="InterPro" id="IPR054817">
    <property type="entry name" value="Glycosyl_F510_1955-like"/>
</dbReference>
<dbReference type="Gene3D" id="2.130.10.10">
    <property type="entry name" value="YVTN repeat-like/Quinoprotein amine dehydrogenase"/>
    <property type="match status" value="1"/>
</dbReference>